<dbReference type="Pfam" id="PF11316">
    <property type="entry name" value="Rhamno_transf"/>
    <property type="match status" value="1"/>
</dbReference>
<evidence type="ECO:0000313" key="2">
    <source>
        <dbReference type="Proteomes" id="UP000198702"/>
    </source>
</evidence>
<comment type="caution">
    <text evidence="1">The sequence shown here is derived from an EMBL/GenBank/DDBJ whole genome shotgun (WGS) entry which is preliminary data.</text>
</comment>
<dbReference type="AlphaFoldDB" id="A0A7Z7D299"/>
<sequence>MPASFDHVILTRYSVAFAADQEPADDDWLAYRWGFFRDACASSLATQSVRNVTWLVFFDARSPEWLREEVAELSPGPFTPVWLDEPWSLHAIQAAVESVTRSPYLITTRLDSDDALAVRFVEDVQARFSGQDGLYVNFLRGVQVERGGQLFRYDAPSNPFISYIEKRRTDTPPRTVFQDFGHGRSIHHGPLLNVIGPPRWMQVIHGGNVLHDVRGLRERPAAANREFDITLPFRTHVGPVPFTREWIVSLGRLAVLCMRQPARLRERVRATGLRFAGTRVWAQRG</sequence>
<evidence type="ECO:0000313" key="1">
    <source>
        <dbReference type="EMBL" id="SFI55755.1"/>
    </source>
</evidence>
<reference evidence="1 2" key="1">
    <citation type="submission" date="2016-10" db="EMBL/GenBank/DDBJ databases">
        <authorList>
            <person name="Varghese N."/>
            <person name="Submissions S."/>
        </authorList>
    </citation>
    <scope>NUCLEOTIDE SEQUENCE [LARGE SCALE GENOMIC DNA]</scope>
    <source>
        <strain evidence="1 2">UNC380MFSha3.1</strain>
    </source>
</reference>
<dbReference type="EMBL" id="FOQZ01000003">
    <property type="protein sequence ID" value="SFI55755.1"/>
    <property type="molecule type" value="Genomic_DNA"/>
</dbReference>
<protein>
    <submittedName>
        <fullName evidence="1">Rhamnosyl transferase</fullName>
    </submittedName>
</protein>
<keyword evidence="1" id="KW-0808">Transferase</keyword>
<dbReference type="InterPro" id="IPR021466">
    <property type="entry name" value="Put_rhamnosyl_transferase"/>
</dbReference>
<gene>
    <name evidence="1" type="ORF">SAMN04487751_2107</name>
</gene>
<dbReference type="GO" id="GO:0016740">
    <property type="term" value="F:transferase activity"/>
    <property type="evidence" value="ECO:0007669"/>
    <property type="project" value="UniProtKB-KW"/>
</dbReference>
<accession>A0A7Z7D299</accession>
<organism evidence="1 2">
    <name type="scientific">Microbacterium saccharophilum</name>
    <dbReference type="NCBI Taxonomy" id="1213358"/>
    <lineage>
        <taxon>Bacteria</taxon>
        <taxon>Bacillati</taxon>
        <taxon>Actinomycetota</taxon>
        <taxon>Actinomycetes</taxon>
        <taxon>Micrococcales</taxon>
        <taxon>Microbacteriaceae</taxon>
        <taxon>Microbacterium</taxon>
    </lineage>
</organism>
<proteinExistence type="predicted"/>
<name>A0A7Z7D299_9MICO</name>
<dbReference type="Proteomes" id="UP000198702">
    <property type="component" value="Unassembled WGS sequence"/>
</dbReference>
<dbReference type="RefSeq" id="WP_028494804.1">
    <property type="nucleotide sequence ID" value="NZ_FOQZ01000003.1"/>
</dbReference>